<dbReference type="SUPFAM" id="SSF51905">
    <property type="entry name" value="FAD/NAD(P)-binding domain"/>
    <property type="match status" value="1"/>
</dbReference>
<organism evidence="3 4">
    <name type="scientific">Thermaerobacter subterraneus DSM 13965</name>
    <dbReference type="NCBI Taxonomy" id="867903"/>
    <lineage>
        <taxon>Bacteria</taxon>
        <taxon>Bacillati</taxon>
        <taxon>Bacillota</taxon>
        <taxon>Clostridia</taxon>
        <taxon>Eubacteriales</taxon>
        <taxon>Clostridiales Family XVII. Incertae Sedis</taxon>
        <taxon>Thermaerobacter</taxon>
    </lineage>
</organism>
<dbReference type="Pfam" id="PF01494">
    <property type="entry name" value="FAD_binding_3"/>
    <property type="match status" value="1"/>
</dbReference>
<gene>
    <name evidence="3" type="ORF">ThesuDRAFT_01903</name>
</gene>
<name>K6PZY3_9FIRM</name>
<dbReference type="HOGENOM" id="CLU_024648_0_1_9"/>
<dbReference type="PANTHER" id="PTHR42685:SF22">
    <property type="entry name" value="CONDITIONED MEDIUM FACTOR RECEPTOR 1"/>
    <property type="match status" value="1"/>
</dbReference>
<dbReference type="GO" id="GO:0071949">
    <property type="term" value="F:FAD binding"/>
    <property type="evidence" value="ECO:0007669"/>
    <property type="project" value="InterPro"/>
</dbReference>
<dbReference type="Proteomes" id="UP000005710">
    <property type="component" value="Unassembled WGS sequence"/>
</dbReference>
<protein>
    <submittedName>
        <fullName evidence="3">Flavin-dependent dehydrogenase</fullName>
    </submittedName>
</protein>
<dbReference type="PANTHER" id="PTHR42685">
    <property type="entry name" value="GERANYLGERANYL DIPHOSPHATE REDUCTASE"/>
    <property type="match status" value="1"/>
</dbReference>
<dbReference type="eggNOG" id="COG0644">
    <property type="taxonomic scope" value="Bacteria"/>
</dbReference>
<dbReference type="STRING" id="867903.ThesuDRAFT_01903"/>
<evidence type="ECO:0000313" key="4">
    <source>
        <dbReference type="Proteomes" id="UP000005710"/>
    </source>
</evidence>
<dbReference type="Gene3D" id="3.50.50.60">
    <property type="entry name" value="FAD/NAD(P)-binding domain"/>
    <property type="match status" value="1"/>
</dbReference>
<dbReference type="InterPro" id="IPR002938">
    <property type="entry name" value="FAD-bd"/>
</dbReference>
<dbReference type="PRINTS" id="PR00420">
    <property type="entry name" value="RNGMNOXGNASE"/>
</dbReference>
<evidence type="ECO:0000259" key="2">
    <source>
        <dbReference type="Pfam" id="PF01494"/>
    </source>
</evidence>
<evidence type="ECO:0000259" key="1">
    <source>
        <dbReference type="Pfam" id="PF01266"/>
    </source>
</evidence>
<reference evidence="3" key="1">
    <citation type="submission" date="2010-10" db="EMBL/GenBank/DDBJ databases">
        <authorList>
            <consortium name="US DOE Joint Genome Institute (JGI-PGF)"/>
            <person name="Lucas S."/>
            <person name="Copeland A."/>
            <person name="Lapidus A."/>
            <person name="Bruce D."/>
            <person name="Goodwin L."/>
            <person name="Pitluck S."/>
            <person name="Kyrpides N."/>
            <person name="Mavromatis K."/>
            <person name="Detter J.C."/>
            <person name="Han C."/>
            <person name="Land M."/>
            <person name="Hauser L."/>
            <person name="Markowitz V."/>
            <person name="Cheng J.-F."/>
            <person name="Hugenholtz P."/>
            <person name="Woyke T."/>
            <person name="Wu D."/>
            <person name="Pukall R."/>
            <person name="Wahrenburg C."/>
            <person name="Brambilla E."/>
            <person name="Klenk H.-P."/>
            <person name="Eisen J.A."/>
        </authorList>
    </citation>
    <scope>NUCLEOTIDE SEQUENCE [LARGE SCALE GENOMIC DNA]</scope>
    <source>
        <strain evidence="3">DSM 13965</strain>
    </source>
</reference>
<reference evidence="3" key="2">
    <citation type="submission" date="2012-10" db="EMBL/GenBank/DDBJ databases">
        <title>Improved high-quality draft of Thermaerobacter subterraneus C21, DSM 13965.</title>
        <authorList>
            <consortium name="DOE Joint Genome Institute"/>
            <person name="Eisen J."/>
            <person name="Huntemann M."/>
            <person name="Wei C.-L."/>
            <person name="Han J."/>
            <person name="Detter J.C."/>
            <person name="Han C."/>
            <person name="Tapia R."/>
            <person name="Chen A."/>
            <person name="Kyrpides N."/>
            <person name="Mavromatis K."/>
            <person name="Markowitz V."/>
            <person name="Szeto E."/>
            <person name="Ivanova N."/>
            <person name="Mikhailova N."/>
            <person name="Ovchinnikova G."/>
            <person name="Pagani I."/>
            <person name="Pati A."/>
            <person name="Goodwin L."/>
            <person name="Nordberg H.P."/>
            <person name="Cantor M.N."/>
            <person name="Hua S.X."/>
            <person name="Woyke T."/>
            <person name="Eisen J."/>
            <person name="Klenk H.-P."/>
        </authorList>
    </citation>
    <scope>NUCLEOTIDE SEQUENCE [LARGE SCALE GENOMIC DNA]</scope>
    <source>
        <strain evidence="3">DSM 13965</strain>
    </source>
</reference>
<evidence type="ECO:0000313" key="3">
    <source>
        <dbReference type="EMBL" id="EKP94174.1"/>
    </source>
</evidence>
<dbReference type="AlphaFoldDB" id="K6PZY3"/>
<dbReference type="RefSeq" id="WP_006904180.1">
    <property type="nucleotide sequence ID" value="NZ_JH976535.1"/>
</dbReference>
<dbReference type="InterPro" id="IPR050407">
    <property type="entry name" value="Geranylgeranyl_reductase"/>
</dbReference>
<feature type="domain" description="FAD-binding" evidence="2">
    <location>
        <begin position="122"/>
        <end position="314"/>
    </location>
</feature>
<accession>K6PZY3</accession>
<dbReference type="InterPro" id="IPR036188">
    <property type="entry name" value="FAD/NAD-bd_sf"/>
</dbReference>
<dbReference type="EMBL" id="AENY02000003">
    <property type="protein sequence ID" value="EKP94174.1"/>
    <property type="molecule type" value="Genomic_DNA"/>
</dbReference>
<dbReference type="Pfam" id="PF01266">
    <property type="entry name" value="DAO"/>
    <property type="match status" value="1"/>
</dbReference>
<comment type="caution">
    <text evidence="3">The sequence shown here is derived from an EMBL/GenBank/DDBJ whole genome shotgun (WGS) entry which is preliminary data.</text>
</comment>
<feature type="domain" description="FAD dependent oxidoreductase" evidence="1">
    <location>
        <begin position="5"/>
        <end position="38"/>
    </location>
</feature>
<dbReference type="OrthoDB" id="9806565at2"/>
<sequence length="381" mass="41679">MNLYDVVVVGAGLAGLQSARLLAGRGLKVLLLDRKPRVDRFVHTTGIFVRKTLESFDLPADCLGPVVRDVVLYSPAGRALHLSSPHDEFRVGRLRRLYARWLDEAVGAGAHWAGGTRFLGSEPGRTSRVHLETGGRRWAVGARFLIGADGCQSAVARDLGLDVNREWIVGAEEVYRGVPLDGPPAFHCYLDPRLAPGYLAWVVHDGEEVHVGTGGYPDRLHVTTALAAFKERVAPRLGLKRGRMVERRGGRIPVGGVLRRIACPRGLLVGDAAGAVSPLTAGGLDPCLRLSDLAAHVVAAYLDRGDPRILGHYHGGAFQPRFLSRRWMRRVLATFRHPLWYELACAAFRRTPLRRLAWQVFFGRGSFPDVEPLKAALGVGV</sequence>
<proteinExistence type="predicted"/>
<keyword evidence="4" id="KW-1185">Reference proteome</keyword>
<dbReference type="InterPro" id="IPR006076">
    <property type="entry name" value="FAD-dep_OxRdtase"/>
</dbReference>